<dbReference type="PANTHER" id="PTHR22576">
    <property type="entry name" value="MUCOSA ASSOCIATED LYMPHOID TISSUE LYMPHOMA TRANSLOCATION PROTEIN 1/PARACASPASE"/>
    <property type="match status" value="1"/>
</dbReference>
<keyword evidence="4" id="KW-1185">Reference proteome</keyword>
<dbReference type="SUPFAM" id="SSF52129">
    <property type="entry name" value="Caspase-like"/>
    <property type="match status" value="1"/>
</dbReference>
<organism evidence="3 4">
    <name type="scientific">Streptomyces physcomitrii</name>
    <dbReference type="NCBI Taxonomy" id="2724184"/>
    <lineage>
        <taxon>Bacteria</taxon>
        <taxon>Bacillati</taxon>
        <taxon>Actinomycetota</taxon>
        <taxon>Actinomycetes</taxon>
        <taxon>Kitasatosporales</taxon>
        <taxon>Streptomycetaceae</taxon>
        <taxon>Streptomyces</taxon>
    </lineage>
</organism>
<dbReference type="InterPro" id="IPR052039">
    <property type="entry name" value="Caspase-related_regulators"/>
</dbReference>
<accession>A0ABX1GZ24</accession>
<dbReference type="PRINTS" id="PR00775">
    <property type="entry name" value="HEATSHOCK90"/>
</dbReference>
<evidence type="ECO:0000313" key="4">
    <source>
        <dbReference type="Proteomes" id="UP000772196"/>
    </source>
</evidence>
<dbReference type="PROSITE" id="PS50207">
    <property type="entry name" value="CASPASE_P10"/>
    <property type="match status" value="1"/>
</dbReference>
<dbReference type="Pfam" id="PF24410">
    <property type="entry name" value="wHTH-HSP90_Na-assoc"/>
    <property type="match status" value="1"/>
</dbReference>
<proteinExistence type="predicted"/>
<evidence type="ECO:0000259" key="2">
    <source>
        <dbReference type="PROSITE" id="PS50207"/>
    </source>
</evidence>
<dbReference type="Pfam" id="PF00656">
    <property type="entry name" value="Peptidase_C14"/>
    <property type="match status" value="1"/>
</dbReference>
<dbReference type="Pfam" id="PF24401">
    <property type="entry name" value="iHD-CE"/>
    <property type="match status" value="1"/>
</dbReference>
<dbReference type="SUPFAM" id="SSF55874">
    <property type="entry name" value="ATPase domain of HSP90 chaperone/DNA topoisomerase II/histidine kinase"/>
    <property type="match status" value="1"/>
</dbReference>
<dbReference type="InterPro" id="IPR036890">
    <property type="entry name" value="HATPase_C_sf"/>
</dbReference>
<comment type="caution">
    <text evidence="3">The sequence shown here is derived from an EMBL/GenBank/DDBJ whole genome shotgun (WGS) entry which is preliminary data.</text>
</comment>
<dbReference type="EMBL" id="JAAWWP010000004">
    <property type="protein sequence ID" value="NKI41342.1"/>
    <property type="molecule type" value="Genomic_DNA"/>
</dbReference>
<protein>
    <submittedName>
        <fullName evidence="3">ATP-binding protein</fullName>
    </submittedName>
</protein>
<feature type="domain" description="Caspase family p10" evidence="2">
    <location>
        <begin position="158"/>
        <end position="204"/>
    </location>
</feature>
<evidence type="ECO:0000313" key="3">
    <source>
        <dbReference type="EMBL" id="NKI41342.1"/>
    </source>
</evidence>
<reference evidence="3 4" key="1">
    <citation type="submission" date="2020-04" db="EMBL/GenBank/DDBJ databases">
        <title>Phylogenetic Diversity and Antibacterial Activity against Ralstonia solanacearum of Endophytic Actinomycete Isolated from Moss.</title>
        <authorList>
            <person name="Zhuang X."/>
        </authorList>
    </citation>
    <scope>NUCLEOTIDE SEQUENCE [LARGE SCALE GENOMIC DNA]</scope>
    <source>
        <strain evidence="3 4">LD120</strain>
    </source>
</reference>
<dbReference type="Gene3D" id="3.30.565.10">
    <property type="entry name" value="Histidine kinase-like ATPase, C-terminal domain"/>
    <property type="match status" value="1"/>
</dbReference>
<gene>
    <name evidence="3" type="ORF">HFV08_08845</name>
</gene>
<dbReference type="InterPro" id="IPR020575">
    <property type="entry name" value="Hsp90_N"/>
</dbReference>
<dbReference type="GO" id="GO:0005524">
    <property type="term" value="F:ATP binding"/>
    <property type="evidence" value="ECO:0007669"/>
    <property type="project" value="UniProtKB-KW"/>
</dbReference>
<sequence length="1718" mass="189044">MLLGVRRTTYLDQVPELAERFPPLDFAARDVTLLHTALEQSGYTVTVKHEDTGRGPVVGCISDFFASCEAGDTAFLYISCHGETLAGRDHLVLADSQPGRPRDDGTRGLHPHTLLRAAPAELLGSLPAGVTAVVCLDICRVAEQSDPDVDQGAWQSGRQDAYWIYSCGAGQRSYADPTEGSWFAQALVKALSPSTRPTTLHEVVQYAGTELRRIADRHPEVEPPGIETVLPLPGQDAQHGDPLLCEGSRQTLAWAETIRHSALWAHTSGAASTHERVREKLAELVHHVAESFSGAGAHQDDPWADPNYPARVETRLGELVARAELRGDDLLSPAETACLLASAVVHEGIVAVALEELRHLQPRQLDPGPRGREEGTGTHDRLVRDAARDVCRAHSLVLRTVETLRGRGLTEATLAADHWLRHRFIADWDRLWERTGDYSAVDKLIERVVQAIEAAADSHSAGPRTPEARREIDSQVRQVLGHLTVKPGLSPRINDPDHGNRWISSRPVRGNQWRGRQLARLLWTAGLLAADPRRLASVLVDHLGAHEPLRAGEVVGALGTGFDYDEASGRRNGPGPEDTGAPYGLAVRFACPHPALHAAVEELALAADATVRAVHADTSAGPLLRGLPHRVTTEQLRALPGRYKEPLERFRLAEDEIRPLLMGTQLYGDRMLAVRELYQNALDACRYREMRHQYGRAQQPVRSAIVLTQGWDKGRQYIECTDTGAGMSRSRLTSMFARAGKRYEQDPEFVLERRNWRRAGIVDRAMNSRFGIGVFSYFMLADEVVVWSQAVDHFGRVAGERAQRADIQSGSGLLQINESDDPLVPADGGTRVRLYLAEPRENEKRPSVVETLRALLWVTEHEVHAVEHDENGVVLRELHWQPGLLKSRDGWHGNPVELTGDAWLVQGEGQLLLDGIVMQDAPKVYGRVVNLRERHSPVPSVDRKQLLSYDETLVLEELLEAVVQAAPGMDEVSLRWLWKLVDDAPRLAVAVLESLPGQAIAVLGSEEGGRLGHDRLRLGNTGCYPSDRLVMRGSLVEFNPGAENSRWEEAALLNSWQCTRLGIRQDSEPFAPEGYAPAQSLDALLYLHDAPRGWASVLETAAKAGISVRTALRAIRRHAIAGVTVPSAEDIRALGDETVDQIDVDLHFAYVDRGEEVRSLRAPQDSYLRRSAEFRRAALPAVHGPMIISAAEHELPLGDLVSRLGRLRNLDRTLPPPPCLSPELAAARVSKDEVAPLVYDTAQFSWRYSKFRFQGLTGQWLPGRVRPVDLLSRAAPPFSVSELARRITQFAPLGLSLAREPASAALEATELVPEQRLLLPIRHTDDPPWREGPLPLAALLVRAAELLAPLGEVARRVNRASPSTGVTAPVIPEAAEDWLVPPWVGSVFSRRSLGEERKPVLPWELVGSYSSMEPKDPSAFSAAVGQLEALGLIDWRGVRREDLETQALRRHQYLRVSADLDEDGVTFFDALALTVMDGTDLGTVMDRIATTDHVLPLRIPTLPSEARKLQATAAEVATLTDEDGPVEVNRFRRRLRIPGLLRHAERTHTPLAATVTRLHEFTVVGAPTPPGELPGPALDKAFGDFHPDRFDKAAFGDGLLGPGLLGPLELVRTAGRFGWTLGKAYARYAPFRLLGLDVRVREPQGAEVDTVPTWRDVILLTEQLTGSAPALSGEVAPDHLVLGAEETEWEEAAVRERLLHYAELFQLKLPPAAEEDAV</sequence>
<evidence type="ECO:0000256" key="1">
    <source>
        <dbReference type="SAM" id="MobiDB-lite"/>
    </source>
</evidence>
<dbReference type="Proteomes" id="UP000772196">
    <property type="component" value="Unassembled WGS sequence"/>
</dbReference>
<dbReference type="InterPro" id="IPR029030">
    <property type="entry name" value="Caspase-like_dom_sf"/>
</dbReference>
<dbReference type="Gene3D" id="3.40.50.1460">
    <property type="match status" value="1"/>
</dbReference>
<dbReference type="InterPro" id="IPR002138">
    <property type="entry name" value="Pept_C14_p10"/>
</dbReference>
<name>A0ABX1GZ24_9ACTN</name>
<feature type="region of interest" description="Disordered" evidence="1">
    <location>
        <begin position="486"/>
        <end position="506"/>
    </location>
</feature>
<dbReference type="InterPro" id="IPR011600">
    <property type="entry name" value="Pept_C14_caspase"/>
</dbReference>
<dbReference type="InterPro" id="IPR056506">
    <property type="entry name" value="iHD-CE"/>
</dbReference>
<keyword evidence="3" id="KW-0067">ATP-binding</keyword>
<dbReference type="PANTHER" id="PTHR22576:SF37">
    <property type="entry name" value="MUCOSA-ASSOCIATED LYMPHOID TISSUE LYMPHOMA TRANSLOCATION PROTEIN 1"/>
    <property type="match status" value="1"/>
</dbReference>
<keyword evidence="3" id="KW-0547">Nucleotide-binding</keyword>
<dbReference type="InterPro" id="IPR056507">
    <property type="entry name" value="wHTH-HSP90_Na-assoc"/>
</dbReference>